<accession>A0A5B6WMD8</accession>
<dbReference type="Proteomes" id="UP000325315">
    <property type="component" value="Unassembled WGS sequence"/>
</dbReference>
<gene>
    <name evidence="1" type="ORF">EPI10_005212</name>
</gene>
<evidence type="ECO:0000313" key="2">
    <source>
        <dbReference type="Proteomes" id="UP000325315"/>
    </source>
</evidence>
<comment type="caution">
    <text evidence="1">The sequence shown here is derived from an EMBL/GenBank/DDBJ whole genome shotgun (WGS) entry which is preliminary data.</text>
</comment>
<dbReference type="AlphaFoldDB" id="A0A5B6WMD8"/>
<sequence>MELKRFCQLNLIEEKVKSYPSQSDDASLRQRENSTRGNLMLKHIFLLQNNFRGKHILNWEIPYIEKGLFWRSIDIDRVEW</sequence>
<name>A0A5B6WMD8_9ROSI</name>
<evidence type="ECO:0000313" key="1">
    <source>
        <dbReference type="EMBL" id="KAA3483009.1"/>
    </source>
</evidence>
<dbReference type="EMBL" id="SMMG02000002">
    <property type="protein sequence ID" value="KAA3483009.1"/>
    <property type="molecule type" value="Genomic_DNA"/>
</dbReference>
<proteinExistence type="predicted"/>
<organism evidence="1 2">
    <name type="scientific">Gossypium australe</name>
    <dbReference type="NCBI Taxonomy" id="47621"/>
    <lineage>
        <taxon>Eukaryota</taxon>
        <taxon>Viridiplantae</taxon>
        <taxon>Streptophyta</taxon>
        <taxon>Embryophyta</taxon>
        <taxon>Tracheophyta</taxon>
        <taxon>Spermatophyta</taxon>
        <taxon>Magnoliopsida</taxon>
        <taxon>eudicotyledons</taxon>
        <taxon>Gunneridae</taxon>
        <taxon>Pentapetalae</taxon>
        <taxon>rosids</taxon>
        <taxon>malvids</taxon>
        <taxon>Malvales</taxon>
        <taxon>Malvaceae</taxon>
        <taxon>Malvoideae</taxon>
        <taxon>Gossypium</taxon>
    </lineage>
</organism>
<keyword evidence="2" id="KW-1185">Reference proteome</keyword>
<protein>
    <submittedName>
        <fullName evidence="1">Uncharacterized protein</fullName>
    </submittedName>
</protein>
<reference evidence="2" key="1">
    <citation type="journal article" date="2019" name="Plant Biotechnol. J.">
        <title>Genome sequencing of the Australian wild diploid species Gossypium australe highlights disease resistance and delayed gland morphogenesis.</title>
        <authorList>
            <person name="Cai Y."/>
            <person name="Cai X."/>
            <person name="Wang Q."/>
            <person name="Wang P."/>
            <person name="Zhang Y."/>
            <person name="Cai C."/>
            <person name="Xu Y."/>
            <person name="Wang K."/>
            <person name="Zhou Z."/>
            <person name="Wang C."/>
            <person name="Geng S."/>
            <person name="Li B."/>
            <person name="Dong Q."/>
            <person name="Hou Y."/>
            <person name="Wang H."/>
            <person name="Ai P."/>
            <person name="Liu Z."/>
            <person name="Yi F."/>
            <person name="Sun M."/>
            <person name="An G."/>
            <person name="Cheng J."/>
            <person name="Zhang Y."/>
            <person name="Shi Q."/>
            <person name="Xie Y."/>
            <person name="Shi X."/>
            <person name="Chang Y."/>
            <person name="Huang F."/>
            <person name="Chen Y."/>
            <person name="Hong S."/>
            <person name="Mi L."/>
            <person name="Sun Q."/>
            <person name="Zhang L."/>
            <person name="Zhou B."/>
            <person name="Peng R."/>
            <person name="Zhang X."/>
            <person name="Liu F."/>
        </authorList>
    </citation>
    <scope>NUCLEOTIDE SEQUENCE [LARGE SCALE GENOMIC DNA]</scope>
    <source>
        <strain evidence="2">cv. PA1801</strain>
    </source>
</reference>